<gene>
    <name evidence="2" type="ORF">FFA01_06120</name>
</gene>
<organism evidence="2 3">
    <name type="scientific">Frigoribacterium faeni</name>
    <dbReference type="NCBI Taxonomy" id="145483"/>
    <lineage>
        <taxon>Bacteria</taxon>
        <taxon>Bacillati</taxon>
        <taxon>Actinomycetota</taxon>
        <taxon>Actinomycetes</taxon>
        <taxon>Micrococcales</taxon>
        <taxon>Microbacteriaceae</taxon>
        <taxon>Frigoribacterium</taxon>
    </lineage>
</organism>
<dbReference type="Pfam" id="PF01844">
    <property type="entry name" value="HNH"/>
    <property type="match status" value="1"/>
</dbReference>
<dbReference type="CDD" id="cd00085">
    <property type="entry name" value="HNHc"/>
    <property type="match status" value="1"/>
</dbReference>
<dbReference type="Proteomes" id="UP000321154">
    <property type="component" value="Unassembled WGS sequence"/>
</dbReference>
<dbReference type="SMART" id="SM00507">
    <property type="entry name" value="HNHc"/>
    <property type="match status" value="1"/>
</dbReference>
<dbReference type="EMBL" id="BJUV01000004">
    <property type="protein sequence ID" value="GEK82303.1"/>
    <property type="molecule type" value="Genomic_DNA"/>
</dbReference>
<evidence type="ECO:0000313" key="2">
    <source>
        <dbReference type="EMBL" id="GEK82303.1"/>
    </source>
</evidence>
<keyword evidence="2" id="KW-0378">Hydrolase</keyword>
<keyword evidence="2" id="KW-0255">Endonuclease</keyword>
<evidence type="ECO:0000259" key="1">
    <source>
        <dbReference type="SMART" id="SM00507"/>
    </source>
</evidence>
<sequence length="170" mass="18929">MAERRPSIPLALQRAVKEESGYRCAIPTCKGTSALEIAHIVPWVEVRTHEFENLITLCSVCHTMYDLEGKIPRKSIQQYKANLALLHGRYGEFERRLLEQFAQTNSSSVQLNTGRELDLYYLLRDGHLTARADSGGMFIGGMPVAQLVTYSLTSSGQALVKRMKAGSPLS</sequence>
<feature type="domain" description="HNH nuclease" evidence="1">
    <location>
        <begin position="12"/>
        <end position="63"/>
    </location>
</feature>
<keyword evidence="3" id="KW-1185">Reference proteome</keyword>
<evidence type="ECO:0000313" key="3">
    <source>
        <dbReference type="Proteomes" id="UP000321154"/>
    </source>
</evidence>
<name>A0ABQ0ULE7_9MICO</name>
<keyword evidence="2" id="KW-0540">Nuclease</keyword>
<dbReference type="Gene3D" id="1.10.30.50">
    <property type="match status" value="1"/>
</dbReference>
<dbReference type="InterPro" id="IPR002711">
    <property type="entry name" value="HNH"/>
</dbReference>
<reference evidence="2 3" key="1">
    <citation type="submission" date="2019-07" db="EMBL/GenBank/DDBJ databases">
        <title>Whole genome shotgun sequence of Frigoribacterium faeni NBRC 103066.</title>
        <authorList>
            <person name="Hosoyama A."/>
            <person name="Uohara A."/>
            <person name="Ohji S."/>
            <person name="Ichikawa N."/>
        </authorList>
    </citation>
    <scope>NUCLEOTIDE SEQUENCE [LARGE SCALE GENOMIC DNA]</scope>
    <source>
        <strain evidence="2 3">NBRC 103066</strain>
    </source>
</reference>
<protein>
    <submittedName>
        <fullName evidence="2">HNH endonuclease</fullName>
    </submittedName>
</protein>
<comment type="caution">
    <text evidence="2">The sequence shown here is derived from an EMBL/GenBank/DDBJ whole genome shotgun (WGS) entry which is preliminary data.</text>
</comment>
<dbReference type="InterPro" id="IPR003615">
    <property type="entry name" value="HNH_nuc"/>
</dbReference>
<accession>A0ABQ0ULE7</accession>
<dbReference type="GO" id="GO:0004519">
    <property type="term" value="F:endonuclease activity"/>
    <property type="evidence" value="ECO:0007669"/>
    <property type="project" value="UniProtKB-KW"/>
</dbReference>
<proteinExistence type="predicted"/>